<dbReference type="Pfam" id="PF02990">
    <property type="entry name" value="EMP70"/>
    <property type="match status" value="1"/>
</dbReference>
<keyword evidence="6 7" id="KW-0472">Membrane</keyword>
<dbReference type="RefSeq" id="NP_986762.1">
    <property type="nucleotide sequence ID" value="NM_211824.1"/>
</dbReference>
<dbReference type="PANTHER" id="PTHR10766:SF111">
    <property type="entry name" value="TRANSMEMBRANE 9 SUPERFAMILY MEMBER 2"/>
    <property type="match status" value="1"/>
</dbReference>
<dbReference type="AlphaFoldDB" id="Q74ZV2"/>
<feature type="transmembrane region" description="Helical" evidence="7">
    <location>
        <begin position="546"/>
        <end position="572"/>
    </location>
</feature>
<feature type="transmembrane region" description="Helical" evidence="7">
    <location>
        <begin position="291"/>
        <end position="313"/>
    </location>
</feature>
<proteinExistence type="inferred from homology"/>
<dbReference type="OMA" id="KVYYMFG"/>
<evidence type="ECO:0000256" key="5">
    <source>
        <dbReference type="ARBA" id="ARBA00022989"/>
    </source>
</evidence>
<feature type="transmembrane region" description="Helical" evidence="7">
    <location>
        <begin position="613"/>
        <end position="643"/>
    </location>
</feature>
<feature type="transmembrane region" description="Helical" evidence="7">
    <location>
        <begin position="461"/>
        <end position="482"/>
    </location>
</feature>
<evidence type="ECO:0000256" key="4">
    <source>
        <dbReference type="ARBA" id="ARBA00022729"/>
    </source>
</evidence>
<dbReference type="eggNOG" id="KOG1278">
    <property type="taxonomic scope" value="Eukaryota"/>
</dbReference>
<evidence type="ECO:0000256" key="7">
    <source>
        <dbReference type="RuleBase" id="RU363079"/>
    </source>
</evidence>
<dbReference type="InParanoid" id="Q74ZV2"/>
<dbReference type="GO" id="GO:0000329">
    <property type="term" value="C:fungal-type vacuole membrane"/>
    <property type="evidence" value="ECO:0000318"/>
    <property type="project" value="GO_Central"/>
</dbReference>
<feature type="transmembrane region" description="Helical" evidence="7">
    <location>
        <begin position="429"/>
        <end position="449"/>
    </location>
</feature>
<evidence type="ECO:0000256" key="1">
    <source>
        <dbReference type="ARBA" id="ARBA00004141"/>
    </source>
</evidence>
<dbReference type="EMBL" id="AE016820">
    <property type="protein sequence ID" value="AAS54586.1"/>
    <property type="molecule type" value="Genomic_DNA"/>
</dbReference>
<dbReference type="HOGENOM" id="CLU_010714_4_1_1"/>
<feature type="chain" id="PRO_5007365223" description="Transmembrane 9 superfamily member" evidence="7">
    <location>
        <begin position="17"/>
        <end position="653"/>
    </location>
</feature>
<accession>Q74ZV2</accession>
<keyword evidence="5 7" id="KW-1133">Transmembrane helix</keyword>
<name>Q74ZV2_EREGS</name>
<evidence type="ECO:0000256" key="2">
    <source>
        <dbReference type="ARBA" id="ARBA00005227"/>
    </source>
</evidence>
<dbReference type="OrthoDB" id="1666796at2759"/>
<dbReference type="InterPro" id="IPR004240">
    <property type="entry name" value="EMP70"/>
</dbReference>
<sequence length="653" mass="74247">MIALVAWVAWLGLAQGFYLPGSAPTTYRRGDAIPLLVNHITPTVFSDDRAGTDGQRDKERYLYAYDYYYPRLHMCRPDKIEKVSESLGSIIFGDRLHNSPFELKMLEEKSCVALCEKTVPAEDAKFINQLIRSGFFHNWLVDGLPAGREMHDARTNTVFYGTGFELGRVIRGTEDRNQEEPGEIELQTRRVLQPGESVVAVPYFINHFEITVDYHKRAEDELRVVGVSVLPRSLQNPVGDKCANSGNGLVLSETADTKVTFTYSVRFHESDVSWATRWGKYLHVYDPKVQWYSLINFSLVVLLLSSIMVHSLFRALKTDLDRYNDFNLDNEFQEDYGWKLLHSDVFRSPSKTLLLSVFVGSGGQLFLMSACTLFIAMLGFLSPSSRGSLGTIMFVLYAIFGGFGSYLSMSTYKMFGGEKWKVNMVLTPLLVPGIIFATMLLMNFFLVMVQSSGAMPFGTMLAIVVLWFVLSIPISIMGSLFARKKNTWDQHPTKTSQIAKQIPPQPWYLRTWPAAYIAGLFPFGAIAVELYFIYTSIWFNTMFYMFGFLFFTFLLLTLTTALVTILLTYYSLCMENWSWQWRSFIIGGIGCSTYVFINSILFTKFRLGGFVTIVLYVGYSLLISFLFCLVTGTIGFVSSLWFVRKIYSSIKVD</sequence>
<reference evidence="8 9" key="1">
    <citation type="journal article" date="2004" name="Science">
        <title>The Ashbya gossypii genome as a tool for mapping the ancient Saccharomyces cerevisiae genome.</title>
        <authorList>
            <person name="Dietrich F.S."/>
            <person name="Voegeli S."/>
            <person name="Brachat S."/>
            <person name="Lerch A."/>
            <person name="Gates K."/>
            <person name="Steiner S."/>
            <person name="Mohr C."/>
            <person name="Pohlmann R."/>
            <person name="Luedi P."/>
            <person name="Choi S."/>
            <person name="Wing R.A."/>
            <person name="Flavier A."/>
            <person name="Gaffney T.D."/>
            <person name="Philippsen P."/>
        </authorList>
    </citation>
    <scope>NUCLEOTIDE SEQUENCE [LARGE SCALE GENOMIC DNA]</scope>
    <source>
        <strain evidence="9">ATCC 10895 / CBS 109.51 / FGSC 9923 / NRRL Y-1056</strain>
    </source>
</reference>
<feature type="transmembrane region" description="Helical" evidence="7">
    <location>
        <begin position="584"/>
        <end position="601"/>
    </location>
</feature>
<keyword evidence="9" id="KW-1185">Reference proteome</keyword>
<feature type="transmembrane region" description="Helical" evidence="7">
    <location>
        <begin position="387"/>
        <end position="408"/>
    </location>
</feature>
<feature type="transmembrane region" description="Helical" evidence="7">
    <location>
        <begin position="353"/>
        <end position="381"/>
    </location>
</feature>
<feature type="transmembrane region" description="Helical" evidence="7">
    <location>
        <begin position="514"/>
        <end position="534"/>
    </location>
</feature>
<evidence type="ECO:0000256" key="6">
    <source>
        <dbReference type="ARBA" id="ARBA00023136"/>
    </source>
</evidence>
<dbReference type="GO" id="GO:0005768">
    <property type="term" value="C:endosome"/>
    <property type="evidence" value="ECO:0000318"/>
    <property type="project" value="GO_Central"/>
</dbReference>
<comment type="subcellular location">
    <subcellularLocation>
        <location evidence="1">Membrane</location>
        <topology evidence="1">Multi-pass membrane protein</topology>
    </subcellularLocation>
</comment>
<feature type="signal peptide" evidence="7">
    <location>
        <begin position="1"/>
        <end position="16"/>
    </location>
</feature>
<dbReference type="PANTHER" id="PTHR10766">
    <property type="entry name" value="TRANSMEMBRANE 9 SUPERFAMILY PROTEIN"/>
    <property type="match status" value="1"/>
</dbReference>
<keyword evidence="4 7" id="KW-0732">Signal</keyword>
<reference evidence="9" key="2">
    <citation type="journal article" date="2013" name="G3 (Bethesda)">
        <title>Genomes of Ashbya fungi isolated from insects reveal four mating-type loci, numerous translocations, lack of transposons, and distinct gene duplications.</title>
        <authorList>
            <person name="Dietrich F.S."/>
            <person name="Voegeli S."/>
            <person name="Kuo S."/>
            <person name="Philippsen P."/>
        </authorList>
    </citation>
    <scope>GENOME REANNOTATION</scope>
    <source>
        <strain evidence="9">ATCC 10895 / CBS 109.51 / FGSC 9923 / NRRL Y-1056</strain>
    </source>
</reference>
<keyword evidence="3 7" id="KW-0812">Transmembrane</keyword>
<protein>
    <recommendedName>
        <fullName evidence="7">Transmembrane 9 superfamily member</fullName>
    </recommendedName>
</protein>
<evidence type="ECO:0000313" key="8">
    <source>
        <dbReference type="EMBL" id="AAS54586.1"/>
    </source>
</evidence>
<dbReference type="GeneID" id="4623064"/>
<evidence type="ECO:0000313" key="9">
    <source>
        <dbReference type="Proteomes" id="UP000000591"/>
    </source>
</evidence>
<dbReference type="KEGG" id="ago:AGOS_AGR097W"/>
<dbReference type="FunCoup" id="Q74ZV2">
    <property type="interactions" value="1002"/>
</dbReference>
<evidence type="ECO:0000256" key="3">
    <source>
        <dbReference type="ARBA" id="ARBA00022692"/>
    </source>
</evidence>
<organism evidence="8 9">
    <name type="scientific">Eremothecium gossypii (strain ATCC 10895 / CBS 109.51 / FGSC 9923 / NRRL Y-1056)</name>
    <name type="common">Yeast</name>
    <name type="synonym">Ashbya gossypii</name>
    <dbReference type="NCBI Taxonomy" id="284811"/>
    <lineage>
        <taxon>Eukaryota</taxon>
        <taxon>Fungi</taxon>
        <taxon>Dikarya</taxon>
        <taxon>Ascomycota</taxon>
        <taxon>Saccharomycotina</taxon>
        <taxon>Saccharomycetes</taxon>
        <taxon>Saccharomycetales</taxon>
        <taxon>Saccharomycetaceae</taxon>
        <taxon>Eremothecium</taxon>
    </lineage>
</organism>
<dbReference type="Proteomes" id="UP000000591">
    <property type="component" value="Chromosome VII"/>
</dbReference>
<dbReference type="GO" id="GO:0007034">
    <property type="term" value="P:vacuolar transport"/>
    <property type="evidence" value="ECO:0000318"/>
    <property type="project" value="GO_Central"/>
</dbReference>
<gene>
    <name evidence="8" type="ORF">AGOS_AGR097W</name>
</gene>
<comment type="similarity">
    <text evidence="2 7">Belongs to the nonaspanin (TM9SF) (TC 9.A.2) family.</text>
</comment>
<dbReference type="GO" id="GO:0072657">
    <property type="term" value="P:protein localization to membrane"/>
    <property type="evidence" value="ECO:0000318"/>
    <property type="project" value="GO_Central"/>
</dbReference>